<reference evidence="1" key="1">
    <citation type="journal article" date="2023" name="IScience">
        <title>Live-bearing cockroach genome reveals convergent evolutionary mechanisms linked to viviparity in insects and beyond.</title>
        <authorList>
            <person name="Fouks B."/>
            <person name="Harrison M.C."/>
            <person name="Mikhailova A.A."/>
            <person name="Marchal E."/>
            <person name="English S."/>
            <person name="Carruthers M."/>
            <person name="Jennings E.C."/>
            <person name="Chiamaka E.L."/>
            <person name="Frigard R.A."/>
            <person name="Pippel M."/>
            <person name="Attardo G.M."/>
            <person name="Benoit J.B."/>
            <person name="Bornberg-Bauer E."/>
            <person name="Tobe S.S."/>
        </authorList>
    </citation>
    <scope>NUCLEOTIDE SEQUENCE</scope>
    <source>
        <strain evidence="1">Stay&amp;Tobe</strain>
    </source>
</reference>
<evidence type="ECO:0000313" key="1">
    <source>
        <dbReference type="EMBL" id="KAJ9591734.1"/>
    </source>
</evidence>
<protein>
    <submittedName>
        <fullName evidence="1">Uncharacterized protein</fullName>
    </submittedName>
</protein>
<accession>A0AAD8EJ01</accession>
<organism evidence="1 2">
    <name type="scientific">Diploptera punctata</name>
    <name type="common">Pacific beetle cockroach</name>
    <dbReference type="NCBI Taxonomy" id="6984"/>
    <lineage>
        <taxon>Eukaryota</taxon>
        <taxon>Metazoa</taxon>
        <taxon>Ecdysozoa</taxon>
        <taxon>Arthropoda</taxon>
        <taxon>Hexapoda</taxon>
        <taxon>Insecta</taxon>
        <taxon>Pterygota</taxon>
        <taxon>Neoptera</taxon>
        <taxon>Polyneoptera</taxon>
        <taxon>Dictyoptera</taxon>
        <taxon>Blattodea</taxon>
        <taxon>Blaberoidea</taxon>
        <taxon>Blaberidae</taxon>
        <taxon>Diplopterinae</taxon>
        <taxon>Diploptera</taxon>
    </lineage>
</organism>
<sequence length="54" mass="6334">CLHLGDMSSTCRQRTHKIKNNLESIMNHSRLHQKLHIVRHIIIRYDSLNSLASN</sequence>
<gene>
    <name evidence="1" type="ORF">L9F63_001730</name>
</gene>
<dbReference type="AlphaFoldDB" id="A0AAD8EJ01"/>
<proteinExistence type="predicted"/>
<comment type="caution">
    <text evidence="1">The sequence shown here is derived from an EMBL/GenBank/DDBJ whole genome shotgun (WGS) entry which is preliminary data.</text>
</comment>
<name>A0AAD8EJ01_DIPPU</name>
<evidence type="ECO:0000313" key="2">
    <source>
        <dbReference type="Proteomes" id="UP001233999"/>
    </source>
</evidence>
<dbReference type="Proteomes" id="UP001233999">
    <property type="component" value="Unassembled WGS sequence"/>
</dbReference>
<feature type="non-terminal residue" evidence="1">
    <location>
        <position position="54"/>
    </location>
</feature>
<feature type="non-terminal residue" evidence="1">
    <location>
        <position position="1"/>
    </location>
</feature>
<dbReference type="EMBL" id="JASPKZ010003858">
    <property type="protein sequence ID" value="KAJ9591734.1"/>
    <property type="molecule type" value="Genomic_DNA"/>
</dbReference>
<reference evidence="1" key="2">
    <citation type="submission" date="2023-05" db="EMBL/GenBank/DDBJ databases">
        <authorList>
            <person name="Fouks B."/>
        </authorList>
    </citation>
    <scope>NUCLEOTIDE SEQUENCE</scope>
    <source>
        <strain evidence="1">Stay&amp;Tobe</strain>
        <tissue evidence="1">Testes</tissue>
    </source>
</reference>
<keyword evidence="2" id="KW-1185">Reference proteome</keyword>